<dbReference type="PANTHER" id="PTHR21346">
    <property type="entry name" value="FUN14 DOMAIN CONTAINING"/>
    <property type="match status" value="1"/>
</dbReference>
<comment type="subcellular location">
    <subcellularLocation>
        <location evidence="1">Membrane</location>
    </subcellularLocation>
</comment>
<evidence type="ECO:0000313" key="8">
    <source>
        <dbReference type="EMBL" id="KAF5837829.1"/>
    </source>
</evidence>
<name>A0ABQ7GT94_DUNSA</name>
<dbReference type="EMBL" id="MU069601">
    <property type="protein sequence ID" value="KAF5837829.1"/>
    <property type="molecule type" value="Genomic_DNA"/>
</dbReference>
<accession>A0ABQ7GT94</accession>
<sequence>MLLARGLLRGCCRWERAVKPVTTVVPHLRSRNTRPTVQAHVSLGGGCGGGGGGGGGPGGNRSFGGGGSGDFGGRRHRFVALTSMAAASLQMIVGAGAAEAKNQPEPEKKELSIEEMAENLSSLAGPVLTNLGFSGVIGVITGITLKKVGQLVALLLGLVFCALQGLTYLGFIDLKWQKIHQTVEKFCDLNKDGKVDEKDLKFGTGKALGILAEGVPSVGGFLAGFAMGVRMG</sequence>
<dbReference type="InterPro" id="IPR018247">
    <property type="entry name" value="EF_Hand_1_Ca_BS"/>
</dbReference>
<dbReference type="InterPro" id="IPR007014">
    <property type="entry name" value="FUN14"/>
</dbReference>
<evidence type="ECO:0000256" key="1">
    <source>
        <dbReference type="ARBA" id="ARBA00004370"/>
    </source>
</evidence>
<feature type="transmembrane region" description="Helical" evidence="7">
    <location>
        <begin position="123"/>
        <end position="145"/>
    </location>
</feature>
<keyword evidence="4 7" id="KW-1133">Transmembrane helix</keyword>
<dbReference type="Proteomes" id="UP000815325">
    <property type="component" value="Unassembled WGS sequence"/>
</dbReference>
<dbReference type="PROSITE" id="PS00018">
    <property type="entry name" value="EF_HAND_1"/>
    <property type="match status" value="1"/>
</dbReference>
<keyword evidence="9" id="KW-1185">Reference proteome</keyword>
<reference evidence="8" key="1">
    <citation type="submission" date="2017-08" db="EMBL/GenBank/DDBJ databases">
        <authorList>
            <person name="Polle J.E."/>
            <person name="Barry K."/>
            <person name="Cushman J."/>
            <person name="Schmutz J."/>
            <person name="Tran D."/>
            <person name="Hathwaick L.T."/>
            <person name="Yim W.C."/>
            <person name="Jenkins J."/>
            <person name="Mckie-Krisberg Z.M."/>
            <person name="Prochnik S."/>
            <person name="Lindquist E."/>
            <person name="Dockter R.B."/>
            <person name="Adam C."/>
            <person name="Molina H."/>
            <person name="Bunkerborg J."/>
            <person name="Jin E."/>
            <person name="Buchheim M."/>
            <person name="Magnuson J."/>
        </authorList>
    </citation>
    <scope>NUCLEOTIDE SEQUENCE</scope>
    <source>
        <strain evidence="8">CCAP 19/18</strain>
    </source>
</reference>
<evidence type="ECO:0000256" key="6">
    <source>
        <dbReference type="SAM" id="MobiDB-lite"/>
    </source>
</evidence>
<evidence type="ECO:0000256" key="4">
    <source>
        <dbReference type="ARBA" id="ARBA00022989"/>
    </source>
</evidence>
<organism evidence="8 9">
    <name type="scientific">Dunaliella salina</name>
    <name type="common">Green alga</name>
    <name type="synonym">Protococcus salinus</name>
    <dbReference type="NCBI Taxonomy" id="3046"/>
    <lineage>
        <taxon>Eukaryota</taxon>
        <taxon>Viridiplantae</taxon>
        <taxon>Chlorophyta</taxon>
        <taxon>core chlorophytes</taxon>
        <taxon>Chlorophyceae</taxon>
        <taxon>CS clade</taxon>
        <taxon>Chlamydomonadales</taxon>
        <taxon>Dunaliellaceae</taxon>
        <taxon>Dunaliella</taxon>
    </lineage>
</organism>
<proteinExistence type="inferred from homology"/>
<dbReference type="Pfam" id="PF04930">
    <property type="entry name" value="FUN14"/>
    <property type="match status" value="1"/>
</dbReference>
<gene>
    <name evidence="8" type="ORF">DUNSADRAFT_3792</name>
</gene>
<feature type="transmembrane region" description="Helical" evidence="7">
    <location>
        <begin position="207"/>
        <end position="229"/>
    </location>
</feature>
<keyword evidence="3 7" id="KW-0812">Transmembrane</keyword>
<protein>
    <submittedName>
        <fullName evidence="8">FUN14 family-domain-containing protein</fullName>
    </submittedName>
</protein>
<dbReference type="PANTHER" id="PTHR21346:SF10">
    <property type="entry name" value="TRANSMEMBRANE PROTEIN"/>
    <property type="match status" value="1"/>
</dbReference>
<evidence type="ECO:0000256" key="5">
    <source>
        <dbReference type="ARBA" id="ARBA00023136"/>
    </source>
</evidence>
<keyword evidence="5 7" id="KW-0472">Membrane</keyword>
<evidence type="ECO:0000256" key="2">
    <source>
        <dbReference type="ARBA" id="ARBA00009160"/>
    </source>
</evidence>
<comment type="caution">
    <text evidence="8">The sequence shown here is derived from an EMBL/GenBank/DDBJ whole genome shotgun (WGS) entry which is preliminary data.</text>
</comment>
<evidence type="ECO:0000256" key="7">
    <source>
        <dbReference type="SAM" id="Phobius"/>
    </source>
</evidence>
<feature type="transmembrane region" description="Helical" evidence="7">
    <location>
        <begin position="152"/>
        <end position="171"/>
    </location>
</feature>
<comment type="similarity">
    <text evidence="2">Belongs to the FUN14 family.</text>
</comment>
<feature type="region of interest" description="Disordered" evidence="6">
    <location>
        <begin position="48"/>
        <end position="67"/>
    </location>
</feature>
<evidence type="ECO:0000256" key="3">
    <source>
        <dbReference type="ARBA" id="ARBA00022692"/>
    </source>
</evidence>
<evidence type="ECO:0000313" key="9">
    <source>
        <dbReference type="Proteomes" id="UP000815325"/>
    </source>
</evidence>